<dbReference type="InterPro" id="IPR009061">
    <property type="entry name" value="DNA-bd_dom_put_sf"/>
</dbReference>
<dbReference type="Pfam" id="PF02437">
    <property type="entry name" value="Ski_Sno_DHD"/>
    <property type="match status" value="1"/>
</dbReference>
<dbReference type="CDD" id="cd21079">
    <property type="entry name" value="DHD_Ski_Sno"/>
    <property type="match status" value="1"/>
</dbReference>
<evidence type="ECO:0000313" key="3">
    <source>
        <dbReference type="EMBL" id="KAK7089480.1"/>
    </source>
</evidence>
<dbReference type="GO" id="GO:0030514">
    <property type="term" value="P:negative regulation of BMP signaling pathway"/>
    <property type="evidence" value="ECO:0007669"/>
    <property type="project" value="TreeGrafter"/>
</dbReference>
<dbReference type="GO" id="GO:0000981">
    <property type="term" value="F:DNA-binding transcription factor activity, RNA polymerase II-specific"/>
    <property type="evidence" value="ECO:0007669"/>
    <property type="project" value="TreeGrafter"/>
</dbReference>
<dbReference type="Gene3D" id="3.10.390.10">
    <property type="entry name" value="SAND domain-like"/>
    <property type="match status" value="1"/>
</dbReference>
<comment type="caution">
    <text evidence="3">The sequence shown here is derived from an EMBL/GenBank/DDBJ whole genome shotgun (WGS) entry which is preliminary data.</text>
</comment>
<comment type="similarity">
    <text evidence="1">Belongs to the SKI family.</text>
</comment>
<sequence>MDDSVLSVNPHLQRVLKTYQNAAVRSLSGPTGLPIDLSRLSPAALEEYRKAMDTLKKSPTEKGLHLEPYVALPGHFPVFTPVDTTTSEQSDTTLENETIACFIVGGEKRLCLPQILNTVLRDFTLQEINAVCDDLHIFCTRCNAAQLVTLKMSGILPPRAASCGLITKTDAERLCSALVHGTPEKSQNPPSVHCIRVYHNCFGKGDGHFNPDLYGSPDSKCIQCAECQGLFAPTKFISHSHKAPENRTCHWGFDSERWRDYLLVKDKKFQDALENIKSRYDPKHKHKRRQVSSK</sequence>
<dbReference type="PANTHER" id="PTHR10005">
    <property type="entry name" value="SKI ONCOGENE-RELATED"/>
    <property type="match status" value="1"/>
</dbReference>
<dbReference type="GO" id="GO:0000978">
    <property type="term" value="F:RNA polymerase II cis-regulatory region sequence-specific DNA binding"/>
    <property type="evidence" value="ECO:0007669"/>
    <property type="project" value="TreeGrafter"/>
</dbReference>
<evidence type="ECO:0000256" key="1">
    <source>
        <dbReference type="ARBA" id="ARBA00009513"/>
    </source>
</evidence>
<dbReference type="AlphaFoldDB" id="A0AAN9G0F1"/>
<feature type="domain" description="c-SKI SMAD4-binding" evidence="2">
    <location>
        <begin position="194"/>
        <end position="281"/>
    </location>
</feature>
<dbReference type="GO" id="GO:0005737">
    <property type="term" value="C:cytoplasm"/>
    <property type="evidence" value="ECO:0007669"/>
    <property type="project" value="TreeGrafter"/>
</dbReference>
<dbReference type="SMART" id="SM01046">
    <property type="entry name" value="c-SKI_SMAD_bind"/>
    <property type="match status" value="1"/>
</dbReference>
<accession>A0AAN9G0F1</accession>
<dbReference type="GO" id="GO:0005634">
    <property type="term" value="C:nucleus"/>
    <property type="evidence" value="ECO:0007669"/>
    <property type="project" value="TreeGrafter"/>
</dbReference>
<dbReference type="InterPro" id="IPR023216">
    <property type="entry name" value="Tscrpt_reg_SKI_SnoN"/>
</dbReference>
<dbReference type="InterPro" id="IPR010919">
    <property type="entry name" value="SAND-like_dom_sf"/>
</dbReference>
<dbReference type="Gene3D" id="3.10.260.20">
    <property type="entry name" value="Ski"/>
    <property type="match status" value="1"/>
</dbReference>
<name>A0AAN9G0F1_9CAEN</name>
<keyword evidence="4" id="KW-1185">Reference proteome</keyword>
<dbReference type="GO" id="GO:0046332">
    <property type="term" value="F:SMAD binding"/>
    <property type="evidence" value="ECO:0007669"/>
    <property type="project" value="InterPro"/>
</dbReference>
<reference evidence="3 4" key="1">
    <citation type="submission" date="2024-02" db="EMBL/GenBank/DDBJ databases">
        <title>Chromosome-scale genome assembly of the rough periwinkle Littorina saxatilis.</title>
        <authorList>
            <person name="De Jode A."/>
            <person name="Faria R."/>
            <person name="Formenti G."/>
            <person name="Sims Y."/>
            <person name="Smith T.P."/>
            <person name="Tracey A."/>
            <person name="Wood J.M.D."/>
            <person name="Zagrodzka Z.B."/>
            <person name="Johannesson K."/>
            <person name="Butlin R.K."/>
            <person name="Leder E.H."/>
        </authorList>
    </citation>
    <scope>NUCLEOTIDE SEQUENCE [LARGE SCALE GENOMIC DNA]</scope>
    <source>
        <strain evidence="3">Snail1</strain>
        <tissue evidence="3">Muscle</tissue>
    </source>
</reference>
<dbReference type="GO" id="GO:0005667">
    <property type="term" value="C:transcription regulator complex"/>
    <property type="evidence" value="ECO:0007669"/>
    <property type="project" value="TreeGrafter"/>
</dbReference>
<dbReference type="Proteomes" id="UP001374579">
    <property type="component" value="Unassembled WGS sequence"/>
</dbReference>
<evidence type="ECO:0000259" key="2">
    <source>
        <dbReference type="SMART" id="SM01046"/>
    </source>
</evidence>
<dbReference type="EMBL" id="JBAMIC010001496">
    <property type="protein sequence ID" value="KAK7089480.1"/>
    <property type="molecule type" value="Genomic_DNA"/>
</dbReference>
<gene>
    <name evidence="3" type="ORF">V1264_024204</name>
</gene>
<dbReference type="InterPro" id="IPR037000">
    <property type="entry name" value="Ski_DNA-bd_sf"/>
</dbReference>
<dbReference type="SUPFAM" id="SSF46955">
    <property type="entry name" value="Putative DNA-binding domain"/>
    <property type="match status" value="1"/>
</dbReference>
<dbReference type="FunFam" id="3.10.260.20:FF:000002">
    <property type="entry name" value="SKI-like oncogene a"/>
    <property type="match status" value="1"/>
</dbReference>
<proteinExistence type="inferred from homology"/>
<protein>
    <recommendedName>
        <fullName evidence="2">c-SKI SMAD4-binding domain-containing protein</fullName>
    </recommendedName>
</protein>
<dbReference type="SUPFAM" id="SSF63763">
    <property type="entry name" value="SAND domain-like"/>
    <property type="match status" value="1"/>
</dbReference>
<dbReference type="InterPro" id="IPR014890">
    <property type="entry name" value="c-SKI_SMAD4-bd_dom"/>
</dbReference>
<dbReference type="PANTHER" id="PTHR10005:SF25">
    <property type="entry name" value="SNO ONCOGENE, ISOFORM B"/>
    <property type="match status" value="1"/>
</dbReference>
<organism evidence="3 4">
    <name type="scientific">Littorina saxatilis</name>
    <dbReference type="NCBI Taxonomy" id="31220"/>
    <lineage>
        <taxon>Eukaryota</taxon>
        <taxon>Metazoa</taxon>
        <taxon>Spiralia</taxon>
        <taxon>Lophotrochozoa</taxon>
        <taxon>Mollusca</taxon>
        <taxon>Gastropoda</taxon>
        <taxon>Caenogastropoda</taxon>
        <taxon>Littorinimorpha</taxon>
        <taxon>Littorinoidea</taxon>
        <taxon>Littorinidae</taxon>
        <taxon>Littorina</taxon>
    </lineage>
</organism>
<evidence type="ECO:0000313" key="4">
    <source>
        <dbReference type="Proteomes" id="UP001374579"/>
    </source>
</evidence>
<dbReference type="InterPro" id="IPR003380">
    <property type="entry name" value="SKI/SNO/DAC"/>
</dbReference>
<dbReference type="Pfam" id="PF08782">
    <property type="entry name" value="c-SKI_SMAD_bind"/>
    <property type="match status" value="1"/>
</dbReference>